<name>A0A8X7V153_BRACI</name>
<organism evidence="2 3">
    <name type="scientific">Brassica carinata</name>
    <name type="common">Ethiopian mustard</name>
    <name type="synonym">Abyssinian cabbage</name>
    <dbReference type="NCBI Taxonomy" id="52824"/>
    <lineage>
        <taxon>Eukaryota</taxon>
        <taxon>Viridiplantae</taxon>
        <taxon>Streptophyta</taxon>
        <taxon>Embryophyta</taxon>
        <taxon>Tracheophyta</taxon>
        <taxon>Spermatophyta</taxon>
        <taxon>Magnoliopsida</taxon>
        <taxon>eudicotyledons</taxon>
        <taxon>Gunneridae</taxon>
        <taxon>Pentapetalae</taxon>
        <taxon>rosids</taxon>
        <taxon>malvids</taxon>
        <taxon>Brassicales</taxon>
        <taxon>Brassicaceae</taxon>
        <taxon>Brassiceae</taxon>
        <taxon>Brassica</taxon>
    </lineage>
</organism>
<evidence type="ECO:0000313" key="2">
    <source>
        <dbReference type="EMBL" id="KAG2298319.1"/>
    </source>
</evidence>
<protein>
    <submittedName>
        <fullName evidence="2">Uncharacterized protein</fullName>
    </submittedName>
</protein>
<keyword evidence="3" id="KW-1185">Reference proteome</keyword>
<evidence type="ECO:0000256" key="1">
    <source>
        <dbReference type="SAM" id="MobiDB-lite"/>
    </source>
</evidence>
<dbReference type="OrthoDB" id="1114244at2759"/>
<feature type="region of interest" description="Disordered" evidence="1">
    <location>
        <begin position="114"/>
        <end position="150"/>
    </location>
</feature>
<proteinExistence type="predicted"/>
<dbReference type="EMBL" id="JAAMPC010000008">
    <property type="protein sequence ID" value="KAG2298319.1"/>
    <property type="molecule type" value="Genomic_DNA"/>
</dbReference>
<sequence>MEILVRMSSTVVCLLVSSAVLFLLSSSSVQGLRYGPVRRFFNGTDQSSVLGSGKAFENGMVRAHTKERRVQESDGEGGGCGSCRGKETVAVATEEMGVLEMGEEEVVEARVEDEAAAKEMEKDVDGAVDMVGEAEEDGDGEGRRRMESRK</sequence>
<dbReference type="Proteomes" id="UP000886595">
    <property type="component" value="Unassembled WGS sequence"/>
</dbReference>
<reference evidence="2 3" key="1">
    <citation type="submission" date="2020-02" db="EMBL/GenBank/DDBJ databases">
        <authorList>
            <person name="Ma Q."/>
            <person name="Huang Y."/>
            <person name="Song X."/>
            <person name="Pei D."/>
        </authorList>
    </citation>
    <scope>NUCLEOTIDE SEQUENCE [LARGE SCALE GENOMIC DNA]</scope>
    <source>
        <strain evidence="2">Sxm20200214</strain>
        <tissue evidence="2">Leaf</tissue>
    </source>
</reference>
<feature type="region of interest" description="Disordered" evidence="1">
    <location>
        <begin position="66"/>
        <end position="85"/>
    </location>
</feature>
<gene>
    <name evidence="2" type="ORF">Bca52824_034791</name>
</gene>
<feature type="compositionally biased region" description="Basic and acidic residues" evidence="1">
    <location>
        <begin position="114"/>
        <end position="125"/>
    </location>
</feature>
<dbReference type="AlphaFoldDB" id="A0A8X7V153"/>
<evidence type="ECO:0000313" key="3">
    <source>
        <dbReference type="Proteomes" id="UP000886595"/>
    </source>
</evidence>
<comment type="caution">
    <text evidence="2">The sequence shown here is derived from an EMBL/GenBank/DDBJ whole genome shotgun (WGS) entry which is preliminary data.</text>
</comment>
<feature type="compositionally biased region" description="Basic and acidic residues" evidence="1">
    <location>
        <begin position="140"/>
        <end position="150"/>
    </location>
</feature>
<accession>A0A8X7V153</accession>